<dbReference type="CDD" id="cd07185">
    <property type="entry name" value="OmpA_C-like"/>
    <property type="match status" value="1"/>
</dbReference>
<name>A0A7W6A5A6_9CAUL</name>
<evidence type="ECO:0000313" key="4">
    <source>
        <dbReference type="EMBL" id="MBB3873586.1"/>
    </source>
</evidence>
<dbReference type="EMBL" id="JACIDA010000003">
    <property type="protein sequence ID" value="MBB3873586.1"/>
    <property type="molecule type" value="Genomic_DNA"/>
</dbReference>
<dbReference type="PROSITE" id="PS51123">
    <property type="entry name" value="OMPA_2"/>
    <property type="match status" value="1"/>
</dbReference>
<keyword evidence="2" id="KW-0732">Signal</keyword>
<dbReference type="Pfam" id="PF13365">
    <property type="entry name" value="Trypsin_2"/>
    <property type="match status" value="1"/>
</dbReference>
<dbReference type="InterPro" id="IPR006665">
    <property type="entry name" value="OmpA-like"/>
</dbReference>
<protein>
    <submittedName>
        <fullName evidence="4">Outer membrane protein OmpA-like peptidoglycan-associated protein</fullName>
    </submittedName>
</protein>
<organism evidence="4 5">
    <name type="scientific">Brevundimonas mediterranea</name>
    <dbReference type="NCBI Taxonomy" id="74329"/>
    <lineage>
        <taxon>Bacteria</taxon>
        <taxon>Pseudomonadati</taxon>
        <taxon>Pseudomonadota</taxon>
        <taxon>Alphaproteobacteria</taxon>
        <taxon>Caulobacterales</taxon>
        <taxon>Caulobacteraceae</taxon>
        <taxon>Brevundimonas</taxon>
    </lineage>
</organism>
<evidence type="ECO:0000313" key="5">
    <source>
        <dbReference type="Proteomes" id="UP000532936"/>
    </source>
</evidence>
<feature type="domain" description="OmpA-like" evidence="3">
    <location>
        <begin position="306"/>
        <end position="424"/>
    </location>
</feature>
<sequence>MRLTLASAASFWTLASAALAQADPQGLAVQGPAMTPQVALPNSPLILGVQMQSEEIPAYQGTWFAEAGQPVGYLEVIARGPLTMGPQTIPCTAWLVGPDVIMTAWHCLPGLPRATREAGFRYVSATITFQFDEIGATGTRYTVGQVLEANPDLDYTLARLLPIAANAPAPGERLGVIRVARGGGATPGTPLFMIHHAYGHSKLLLKDASCRVFDQPSGLDIYLYHRCDTRGGSSGAPVLLYGEAEGEAAGVRNFIAVGLHSSGTPGGLANPNDVNIAVSLSAIIEASAYLSAVACEPDAYRPYCKDIKSVAPAPNLVFFDWDRTDLTAEAQLLVRALADRIKADPTVTRVLIVGHGDPRDGTASYTLGVSNRRARTVADALVAMGVNGALVSLEGKGVTQPMVAGLLTPDPLNRRAEIVLERRPPPAPVSF</sequence>
<dbReference type="RefSeq" id="WP_183198471.1">
    <property type="nucleotide sequence ID" value="NZ_JACIDA010000003.1"/>
</dbReference>
<reference evidence="4 5" key="1">
    <citation type="submission" date="2020-08" db="EMBL/GenBank/DDBJ databases">
        <title>Genomic Encyclopedia of Type Strains, Phase IV (KMG-IV): sequencing the most valuable type-strain genomes for metagenomic binning, comparative biology and taxonomic classification.</title>
        <authorList>
            <person name="Goeker M."/>
        </authorList>
    </citation>
    <scope>NUCLEOTIDE SEQUENCE [LARGE SCALE GENOMIC DNA]</scope>
    <source>
        <strain evidence="4 5">DSM 14878</strain>
    </source>
</reference>
<dbReference type="Gene3D" id="2.40.10.10">
    <property type="entry name" value="Trypsin-like serine proteases"/>
    <property type="match status" value="2"/>
</dbReference>
<dbReference type="GO" id="GO:0016020">
    <property type="term" value="C:membrane"/>
    <property type="evidence" value="ECO:0007669"/>
    <property type="project" value="UniProtKB-UniRule"/>
</dbReference>
<dbReference type="SUPFAM" id="SSF103088">
    <property type="entry name" value="OmpA-like"/>
    <property type="match status" value="1"/>
</dbReference>
<proteinExistence type="predicted"/>
<dbReference type="PANTHER" id="PTHR30329">
    <property type="entry name" value="STATOR ELEMENT OF FLAGELLAR MOTOR COMPLEX"/>
    <property type="match status" value="1"/>
</dbReference>
<dbReference type="Pfam" id="PF00691">
    <property type="entry name" value="OmpA"/>
    <property type="match status" value="1"/>
</dbReference>
<dbReference type="AlphaFoldDB" id="A0A7W6A5A6"/>
<dbReference type="InterPro" id="IPR036737">
    <property type="entry name" value="OmpA-like_sf"/>
</dbReference>
<feature type="signal peptide" evidence="2">
    <location>
        <begin position="1"/>
        <end position="22"/>
    </location>
</feature>
<dbReference type="Gene3D" id="3.30.1330.60">
    <property type="entry name" value="OmpA-like domain"/>
    <property type="match status" value="1"/>
</dbReference>
<evidence type="ECO:0000256" key="2">
    <source>
        <dbReference type="SAM" id="SignalP"/>
    </source>
</evidence>
<feature type="chain" id="PRO_5030728979" evidence="2">
    <location>
        <begin position="23"/>
        <end position="431"/>
    </location>
</feature>
<evidence type="ECO:0000259" key="3">
    <source>
        <dbReference type="PROSITE" id="PS51123"/>
    </source>
</evidence>
<comment type="caution">
    <text evidence="4">The sequence shown here is derived from an EMBL/GenBank/DDBJ whole genome shotgun (WGS) entry which is preliminary data.</text>
</comment>
<dbReference type="InterPro" id="IPR043504">
    <property type="entry name" value="Peptidase_S1_PA_chymotrypsin"/>
</dbReference>
<dbReference type="PANTHER" id="PTHR30329:SF21">
    <property type="entry name" value="LIPOPROTEIN YIAD-RELATED"/>
    <property type="match status" value="1"/>
</dbReference>
<dbReference type="InterPro" id="IPR009003">
    <property type="entry name" value="Peptidase_S1_PA"/>
</dbReference>
<dbReference type="SUPFAM" id="SSF50494">
    <property type="entry name" value="Trypsin-like serine proteases"/>
    <property type="match status" value="1"/>
</dbReference>
<gene>
    <name evidence="4" type="ORF">GGR11_003148</name>
</gene>
<dbReference type="InterPro" id="IPR050330">
    <property type="entry name" value="Bact_OuterMem_StrucFunc"/>
</dbReference>
<dbReference type="Proteomes" id="UP000532936">
    <property type="component" value="Unassembled WGS sequence"/>
</dbReference>
<keyword evidence="1" id="KW-0472">Membrane</keyword>
<evidence type="ECO:0000256" key="1">
    <source>
        <dbReference type="PROSITE-ProRule" id="PRU00473"/>
    </source>
</evidence>
<accession>A0A7W6A5A6</accession>